<evidence type="ECO:0000313" key="2">
    <source>
        <dbReference type="Proteomes" id="UP001732700"/>
    </source>
</evidence>
<reference evidence="1" key="1">
    <citation type="submission" date="2021-05" db="EMBL/GenBank/DDBJ databases">
        <authorList>
            <person name="Scholz U."/>
            <person name="Mascher M."/>
            <person name="Fiebig A."/>
        </authorList>
    </citation>
    <scope>NUCLEOTIDE SEQUENCE [LARGE SCALE GENOMIC DNA]</scope>
</reference>
<dbReference type="Proteomes" id="UP001732700">
    <property type="component" value="Chromosome 7A"/>
</dbReference>
<dbReference type="EnsemblPlants" id="AVESA.00010b.r2.7AG1190590.1">
    <property type="protein sequence ID" value="AVESA.00010b.r2.7AG1190590.1.CDS"/>
    <property type="gene ID" value="AVESA.00010b.r2.7AG1190590"/>
</dbReference>
<sequence length="320" mass="34032">MVGFPHREQPNQTSQPANSSSSSSCLLHPSTPFVSPHDTSTPPPLPSLDRYSISMAAAAAAAAAAVSVESGTTRWCPTPEQLMILEEMYRGGLRTPNASQIQQITAHLANYGRIEGKNVFYWFQNHKARDRQKLRRRLCMSHHLLSCAHYYAAVNAGQHFLGAAAVAPMQQHQHQQYYAASCAGGGFDQHLIPAAVAPPTTAAYAAAGYGYPAFGAAAPQMTSRCAGGVNPSPPNPLATSFDYQGGVGSGGGSPEYSLGRLGSFGVVVEEDTCRSSRYEQQLPVLQTEDASPATTGLFCRPLKTLDLFPGTSSREKGLGC</sequence>
<protein>
    <submittedName>
        <fullName evidence="1">Uncharacterized protein</fullName>
    </submittedName>
</protein>
<organism evidence="1 2">
    <name type="scientific">Avena sativa</name>
    <name type="common">Oat</name>
    <dbReference type="NCBI Taxonomy" id="4498"/>
    <lineage>
        <taxon>Eukaryota</taxon>
        <taxon>Viridiplantae</taxon>
        <taxon>Streptophyta</taxon>
        <taxon>Embryophyta</taxon>
        <taxon>Tracheophyta</taxon>
        <taxon>Spermatophyta</taxon>
        <taxon>Magnoliopsida</taxon>
        <taxon>Liliopsida</taxon>
        <taxon>Poales</taxon>
        <taxon>Poaceae</taxon>
        <taxon>BOP clade</taxon>
        <taxon>Pooideae</taxon>
        <taxon>Poodae</taxon>
        <taxon>Poeae</taxon>
        <taxon>Poeae Chloroplast Group 1 (Aveneae type)</taxon>
        <taxon>Aveninae</taxon>
        <taxon>Avena</taxon>
    </lineage>
</organism>
<evidence type="ECO:0000313" key="1">
    <source>
        <dbReference type="EnsemblPlants" id="AVESA.00010b.r2.7AG1190590.1.CDS"/>
    </source>
</evidence>
<name>A0ACD5ZLA4_AVESA</name>
<keyword evidence="2" id="KW-1185">Reference proteome</keyword>
<reference evidence="1" key="2">
    <citation type="submission" date="2025-09" db="UniProtKB">
        <authorList>
            <consortium name="EnsemblPlants"/>
        </authorList>
    </citation>
    <scope>IDENTIFICATION</scope>
</reference>
<accession>A0ACD5ZLA4</accession>
<proteinExistence type="predicted"/>